<evidence type="ECO:0000313" key="1">
    <source>
        <dbReference type="EMBL" id="AGP30123.1"/>
    </source>
</evidence>
<reference evidence="1 2" key="1">
    <citation type="submission" date="2012-06" db="EMBL/GenBank/DDBJ databases">
        <title>Complete genome sequence of Corynebacterium terpenotabidum Y-11 (=DSM 44721).</title>
        <authorList>
            <person name="Ruckert C."/>
            <person name="Albersmeier A."/>
            <person name="Al-Dilaimi A."/>
            <person name="Szczepanowski R."/>
            <person name="Kalinowski J."/>
        </authorList>
    </citation>
    <scope>NUCLEOTIDE SEQUENCE [LARGE SCALE GENOMIC DNA]</scope>
    <source>
        <strain evidence="1 2">Y-11</strain>
    </source>
</reference>
<evidence type="ECO:0000313" key="2">
    <source>
        <dbReference type="Proteomes" id="UP000014809"/>
    </source>
</evidence>
<dbReference type="HOGENOM" id="CLU_2301091_0_0_11"/>
<proteinExistence type="predicted"/>
<gene>
    <name evidence="1" type="ORF">A606_02350</name>
</gene>
<keyword evidence="2" id="KW-1185">Reference proteome</keyword>
<dbReference type="RefSeq" id="WP_020440488.1">
    <property type="nucleotide sequence ID" value="NC_021663.1"/>
</dbReference>
<protein>
    <submittedName>
        <fullName evidence="1">Uncharacterized protein</fullName>
    </submittedName>
</protein>
<dbReference type="PATRIC" id="fig|1200352.3.peg.472"/>
<dbReference type="Proteomes" id="UP000014809">
    <property type="component" value="Chromosome"/>
</dbReference>
<accession>S4XHK3</accession>
<name>S4XHK3_9CORY</name>
<sequence>MITLTITDADGSATTYRGDGAGIRVEALVDLVTVEEGVTTYDLTDDQKQAVESYVEAGGLQEQAAADWDDAVRDFVITTRTLEDLGRFLGGPGSTVTITD</sequence>
<dbReference type="AlphaFoldDB" id="S4XHK3"/>
<dbReference type="EMBL" id="CP003696">
    <property type="protein sequence ID" value="AGP30123.1"/>
    <property type="molecule type" value="Genomic_DNA"/>
</dbReference>
<organism evidence="1 2">
    <name type="scientific">Corynebacterium terpenotabidum Y-11</name>
    <dbReference type="NCBI Taxonomy" id="1200352"/>
    <lineage>
        <taxon>Bacteria</taxon>
        <taxon>Bacillati</taxon>
        <taxon>Actinomycetota</taxon>
        <taxon>Actinomycetes</taxon>
        <taxon>Mycobacteriales</taxon>
        <taxon>Corynebacteriaceae</taxon>
        <taxon>Corynebacterium</taxon>
    </lineage>
</organism>
<dbReference type="KEGG" id="cter:A606_02350"/>